<dbReference type="Proteomes" id="UP001323405">
    <property type="component" value="Unassembled WGS sequence"/>
</dbReference>
<evidence type="ECO:0000313" key="2">
    <source>
        <dbReference type="EMBL" id="KAK4656013.1"/>
    </source>
</evidence>
<accession>A0ABR0GJV3</accession>
<dbReference type="Pfam" id="PF04032">
    <property type="entry name" value="Rpr2"/>
    <property type="match status" value="1"/>
</dbReference>
<name>A0ABR0GJV3_9PEZI</name>
<feature type="region of interest" description="Disordered" evidence="1">
    <location>
        <begin position="196"/>
        <end position="270"/>
    </location>
</feature>
<dbReference type="InterPro" id="IPR007175">
    <property type="entry name" value="Rpr2/Snm1/Rpp21"/>
</dbReference>
<dbReference type="RefSeq" id="XP_062744988.1">
    <property type="nucleotide sequence ID" value="XM_062889046.1"/>
</dbReference>
<keyword evidence="3" id="KW-1185">Reference proteome</keyword>
<dbReference type="EMBL" id="JAFFHA010000005">
    <property type="protein sequence ID" value="KAK4656013.1"/>
    <property type="molecule type" value="Genomic_DNA"/>
</dbReference>
<proteinExistence type="predicted"/>
<reference evidence="2 3" key="1">
    <citation type="journal article" date="2023" name="bioRxiv">
        <title>High-quality genome assemblies of four members of thePodospora anserinaspecies complex.</title>
        <authorList>
            <person name="Ament-Velasquez S.L."/>
            <person name="Vogan A.A."/>
            <person name="Wallerman O."/>
            <person name="Hartmann F."/>
            <person name="Gautier V."/>
            <person name="Silar P."/>
            <person name="Giraud T."/>
            <person name="Johannesson H."/>
        </authorList>
    </citation>
    <scope>NUCLEOTIDE SEQUENCE [LARGE SCALE GENOMIC DNA]</scope>
    <source>
        <strain evidence="2 3">CBS 415.72m</strain>
    </source>
</reference>
<feature type="region of interest" description="Disordered" evidence="1">
    <location>
        <begin position="142"/>
        <end position="173"/>
    </location>
</feature>
<comment type="caution">
    <text evidence="2">The sequence shown here is derived from an EMBL/GenBank/DDBJ whole genome shotgun (WGS) entry which is preliminary data.</text>
</comment>
<protein>
    <submittedName>
        <fullName evidence="2">Uncharacterized protein</fullName>
    </submittedName>
</protein>
<evidence type="ECO:0000313" key="3">
    <source>
        <dbReference type="Proteomes" id="UP001323405"/>
    </source>
</evidence>
<evidence type="ECO:0000256" key="1">
    <source>
        <dbReference type="SAM" id="MobiDB-lite"/>
    </source>
</evidence>
<feature type="compositionally biased region" description="Polar residues" evidence="1">
    <location>
        <begin position="215"/>
        <end position="234"/>
    </location>
</feature>
<feature type="compositionally biased region" description="Basic and acidic residues" evidence="1">
    <location>
        <begin position="154"/>
        <end position="163"/>
    </location>
</feature>
<organism evidence="2 3">
    <name type="scientific">Podospora pseudocomata</name>
    <dbReference type="NCBI Taxonomy" id="2093779"/>
    <lineage>
        <taxon>Eukaryota</taxon>
        <taxon>Fungi</taxon>
        <taxon>Dikarya</taxon>
        <taxon>Ascomycota</taxon>
        <taxon>Pezizomycotina</taxon>
        <taxon>Sordariomycetes</taxon>
        <taxon>Sordariomycetidae</taxon>
        <taxon>Sordariales</taxon>
        <taxon>Podosporaceae</taxon>
        <taxon>Podospora</taxon>
    </lineage>
</organism>
<gene>
    <name evidence="2" type="ORF">QC762_307520</name>
</gene>
<sequence length="270" mass="29270">MHSFDIHSSPTLQQYRKFQLMASGAGPTFTIKGLASITTKTSTTQPIFIQPSPSSSTTKYSEKMAATDPSPTLKFLTDAGHLLAFTAPETSAYILRQRNDLMFEHEIPLPEVQRQHVCTACGNILAFGEGSDLVFKKNKKAVIKKKQQTPPAPKVEKAKRQEPRSSGPTKRIECGHCSSKIEIKLPAPAPIIRRTVKPAHKVSKTTAPGAAPSLPKTSGSHETTSSQKPASNANSKKRARSRKAGLQALLEQSKNSRPSPGLSLADFMSK</sequence>
<dbReference type="GeneID" id="87908953"/>